<organism evidence="2 3">
    <name type="scientific">Cnuella takakiae</name>
    <dbReference type="NCBI Taxonomy" id="1302690"/>
    <lineage>
        <taxon>Bacteria</taxon>
        <taxon>Pseudomonadati</taxon>
        <taxon>Bacteroidota</taxon>
        <taxon>Chitinophagia</taxon>
        <taxon>Chitinophagales</taxon>
        <taxon>Chitinophagaceae</taxon>
        <taxon>Cnuella</taxon>
    </lineage>
</organism>
<dbReference type="STRING" id="1302690.BUE76_23655"/>
<evidence type="ECO:0000313" key="3">
    <source>
        <dbReference type="Proteomes" id="UP000184368"/>
    </source>
</evidence>
<name>A0A1M4SKJ4_9BACT</name>
<dbReference type="InterPro" id="IPR021782">
    <property type="entry name" value="DUF3347"/>
</dbReference>
<evidence type="ECO:0000313" key="2">
    <source>
        <dbReference type="EMBL" id="SHE32726.1"/>
    </source>
</evidence>
<dbReference type="RefSeq" id="WP_073039449.1">
    <property type="nucleotide sequence ID" value="NZ_FQUO01000001.1"/>
</dbReference>
<feature type="domain" description="DUF3347" evidence="1">
    <location>
        <begin position="65"/>
        <end position="140"/>
    </location>
</feature>
<dbReference type="Proteomes" id="UP000184368">
    <property type="component" value="Unassembled WGS sequence"/>
</dbReference>
<dbReference type="OrthoDB" id="5513217at2"/>
<gene>
    <name evidence="2" type="ORF">SAMN05444008_101157</name>
</gene>
<reference evidence="2 3" key="1">
    <citation type="submission" date="2016-11" db="EMBL/GenBank/DDBJ databases">
        <authorList>
            <person name="Jaros S."/>
            <person name="Januszkiewicz K."/>
            <person name="Wedrychowicz H."/>
        </authorList>
    </citation>
    <scope>NUCLEOTIDE SEQUENCE [LARGE SCALE GENOMIC DNA]</scope>
    <source>
        <strain evidence="2 3">DSM 26897</strain>
    </source>
</reference>
<dbReference type="PROSITE" id="PS51257">
    <property type="entry name" value="PROKAR_LIPOPROTEIN"/>
    <property type="match status" value="1"/>
</dbReference>
<evidence type="ECO:0000259" key="1">
    <source>
        <dbReference type="Pfam" id="PF11827"/>
    </source>
</evidence>
<dbReference type="AlphaFoldDB" id="A0A1M4SKJ4"/>
<dbReference type="EMBL" id="FQUO01000001">
    <property type="protein sequence ID" value="SHE32726.1"/>
    <property type="molecule type" value="Genomic_DNA"/>
</dbReference>
<protein>
    <recommendedName>
        <fullName evidence="1">DUF3347 domain-containing protein</fullName>
    </recommendedName>
</protein>
<sequence>MQKFHHYIIPLTVAFMLASCGGSQKKETKRATGTNTIDHAVHAPGAVSLAPLQRFRIKDDGLNAVYQQYQQLTSALTNGKLAEAKIASNALEAGAAEVQGGKGLASAAARIVEAPSIEKQRAHFASLSDAMIGLVKKAGVEGELYMDYCPMALDNKGAYWLSTDKEIRNPYFGEEMLTCGEVKETIK</sequence>
<dbReference type="Pfam" id="PF11827">
    <property type="entry name" value="DUF3347"/>
    <property type="match status" value="1"/>
</dbReference>
<accession>A0A1M4SKJ4</accession>
<proteinExistence type="predicted"/>
<keyword evidence="3" id="KW-1185">Reference proteome</keyword>